<protein>
    <recommendedName>
        <fullName evidence="2">DUF6604 domain-containing protein</fullName>
    </recommendedName>
</protein>
<dbReference type="Proteomes" id="UP000664534">
    <property type="component" value="Unassembled WGS sequence"/>
</dbReference>
<feature type="compositionally biased region" description="Basic residues" evidence="1">
    <location>
        <begin position="45"/>
        <end position="58"/>
    </location>
</feature>
<dbReference type="AlphaFoldDB" id="A0A8H3I7I4"/>
<dbReference type="EMBL" id="CAJPDT010000002">
    <property type="protein sequence ID" value="CAF9906200.1"/>
    <property type="molecule type" value="Genomic_DNA"/>
</dbReference>
<dbReference type="PANTHER" id="PTHR38795">
    <property type="entry name" value="DUF6604 DOMAIN-CONTAINING PROTEIN"/>
    <property type="match status" value="1"/>
</dbReference>
<dbReference type="Pfam" id="PF20253">
    <property type="entry name" value="DUF6604"/>
    <property type="match status" value="1"/>
</dbReference>
<comment type="caution">
    <text evidence="3">The sequence shown here is derived from an EMBL/GenBank/DDBJ whole genome shotgun (WGS) entry which is preliminary data.</text>
</comment>
<dbReference type="InterPro" id="IPR046539">
    <property type="entry name" value="DUF6604"/>
</dbReference>
<proteinExistence type="predicted"/>
<feature type="region of interest" description="Disordered" evidence="1">
    <location>
        <begin position="34"/>
        <end position="58"/>
    </location>
</feature>
<feature type="region of interest" description="Disordered" evidence="1">
    <location>
        <begin position="636"/>
        <end position="655"/>
    </location>
</feature>
<sequence>MVPGFLYDTYKTYKAGTNKFLTWLVDQAFRSASFAGRPTPETKPKRPGPKGKARRAAKKQLREENRIVAISHILPLAQGLFVNDKVPVQVPDSVIKILQKSIAARNECAVWFEAQAKDESTIERNRNHRYFVSVLVKTLEVLIPHAAPAKTAITGPNNPEKSKSAQSAPTHTNLFANLEIEDLELQDDQNTSDNEANKLAKAAAPALESGKNVYEAEVLDEDLSFAVYCMFKDQDRIHEYIFQLWHGYHNGGISLINASTTSNTAVEIVERMETEFFNSFPTFSSWEEVLKTLNLSCDTPGLNLKIFYSQPYQCLQEWSTQESFPKDGVFDQRVDRSKLSDVEIARRELVLLREVLFEYLPLIYGPLPTEDALTKGLRKLYETRKIHIWVVFALQMFLDINCILGPKVGDGLKELQAAGESIRASLEDYISYSPVLEGIWKDDNLENLQGLSNHIHKYIVNDPILATREELFGKAIFGPGKPFYLLSQHPMLCGLSQFAITLKHQQAGMVKANELGIVLAAAHLYNAAQQDGPMSSSWVAMDKLIALWKPETIYFGLKPQEPDEWFNRYLFVQGTPAKNFARNRRSLNHQTKSKRVPKEPFVYPPLMWTLLERYCKTGPQSSDITTEEVELLLSQRDRDQKHASSHSNRLRKQWDKSHKLSPAQLLDVLRDWIAEEEPKIRFDYFGLYKQCLVLMRSLVNATRGAFESWLNTVTAHPQRFDTYKAAHRLPIFIFGCCASEIALNRSAGNAMLKRVGPAIQVSLQVVKGQESASRVQNRRVMEGGEETPPERSAATLWGILEPNHLTLFGRCVHVGICGWQVGAATVEDLPEQVRNDALGGYLLAVHRRAMGGGWMDSRKLRS</sequence>
<dbReference type="OrthoDB" id="5238236at2759"/>
<organism evidence="3 4">
    <name type="scientific">Imshaugia aleurites</name>
    <dbReference type="NCBI Taxonomy" id="172621"/>
    <lineage>
        <taxon>Eukaryota</taxon>
        <taxon>Fungi</taxon>
        <taxon>Dikarya</taxon>
        <taxon>Ascomycota</taxon>
        <taxon>Pezizomycotina</taxon>
        <taxon>Lecanoromycetes</taxon>
        <taxon>OSLEUM clade</taxon>
        <taxon>Lecanoromycetidae</taxon>
        <taxon>Lecanorales</taxon>
        <taxon>Lecanorineae</taxon>
        <taxon>Parmeliaceae</taxon>
        <taxon>Imshaugia</taxon>
    </lineage>
</organism>
<evidence type="ECO:0000259" key="2">
    <source>
        <dbReference type="Pfam" id="PF20253"/>
    </source>
</evidence>
<reference evidence="3" key="1">
    <citation type="submission" date="2021-03" db="EMBL/GenBank/DDBJ databases">
        <authorList>
            <person name="Tagirdzhanova G."/>
        </authorList>
    </citation>
    <scope>NUCLEOTIDE SEQUENCE</scope>
</reference>
<accession>A0A8H3I7I4</accession>
<evidence type="ECO:0000313" key="4">
    <source>
        <dbReference type="Proteomes" id="UP000664534"/>
    </source>
</evidence>
<name>A0A8H3I7I4_9LECA</name>
<evidence type="ECO:0000313" key="3">
    <source>
        <dbReference type="EMBL" id="CAF9906200.1"/>
    </source>
</evidence>
<keyword evidence="4" id="KW-1185">Reference proteome</keyword>
<evidence type="ECO:0000256" key="1">
    <source>
        <dbReference type="SAM" id="MobiDB-lite"/>
    </source>
</evidence>
<feature type="domain" description="DUF6604" evidence="2">
    <location>
        <begin position="11"/>
        <end position="277"/>
    </location>
</feature>
<gene>
    <name evidence="3" type="ORF">IMSHALPRED_004128</name>
</gene>
<dbReference type="PANTHER" id="PTHR38795:SF1">
    <property type="entry name" value="DUF6604 DOMAIN-CONTAINING PROTEIN"/>
    <property type="match status" value="1"/>
</dbReference>